<proteinExistence type="predicted"/>
<gene>
    <name evidence="1" type="ORF">ACH5RR_040986</name>
</gene>
<evidence type="ECO:0000313" key="2">
    <source>
        <dbReference type="Proteomes" id="UP001630127"/>
    </source>
</evidence>
<comment type="caution">
    <text evidence="1">The sequence shown here is derived from an EMBL/GenBank/DDBJ whole genome shotgun (WGS) entry which is preliminary data.</text>
</comment>
<dbReference type="Proteomes" id="UP001630127">
    <property type="component" value="Unassembled WGS sequence"/>
</dbReference>
<evidence type="ECO:0000313" key="1">
    <source>
        <dbReference type="EMBL" id="KAL3498254.1"/>
    </source>
</evidence>
<name>A0ABD2XSR7_9GENT</name>
<accession>A0ABD2XSR7</accession>
<reference evidence="1 2" key="1">
    <citation type="submission" date="2024-11" db="EMBL/GenBank/DDBJ databases">
        <title>A near-complete genome assembly of Cinchona calisaya.</title>
        <authorList>
            <person name="Lian D.C."/>
            <person name="Zhao X.W."/>
            <person name="Wei L."/>
        </authorList>
    </citation>
    <scope>NUCLEOTIDE SEQUENCE [LARGE SCALE GENOMIC DNA]</scope>
    <source>
        <tissue evidence="1">Nenye</tissue>
    </source>
</reference>
<organism evidence="1 2">
    <name type="scientific">Cinchona calisaya</name>
    <dbReference type="NCBI Taxonomy" id="153742"/>
    <lineage>
        <taxon>Eukaryota</taxon>
        <taxon>Viridiplantae</taxon>
        <taxon>Streptophyta</taxon>
        <taxon>Embryophyta</taxon>
        <taxon>Tracheophyta</taxon>
        <taxon>Spermatophyta</taxon>
        <taxon>Magnoliopsida</taxon>
        <taxon>eudicotyledons</taxon>
        <taxon>Gunneridae</taxon>
        <taxon>Pentapetalae</taxon>
        <taxon>asterids</taxon>
        <taxon>lamiids</taxon>
        <taxon>Gentianales</taxon>
        <taxon>Rubiaceae</taxon>
        <taxon>Cinchonoideae</taxon>
        <taxon>Cinchoneae</taxon>
        <taxon>Cinchona</taxon>
    </lineage>
</organism>
<dbReference type="EMBL" id="JBJUIK010000017">
    <property type="protein sequence ID" value="KAL3498254.1"/>
    <property type="molecule type" value="Genomic_DNA"/>
</dbReference>
<keyword evidence="2" id="KW-1185">Reference proteome</keyword>
<dbReference type="AlphaFoldDB" id="A0ABD2XSR7"/>
<sequence length="101" mass="12135">MDLTYNRWRFHGKHLLEDRYVMTLDGSMNLDNTELSDNEIQEILEDIHHGTFVDEELNQMTNDESPNPIEDDLDKFERLFKNSKHKLYPGCKRYIHCCFLL</sequence>
<protein>
    <submittedName>
        <fullName evidence="1">Uncharacterized protein</fullName>
    </submittedName>
</protein>